<dbReference type="InterPro" id="IPR052192">
    <property type="entry name" value="Insect_Ionotropic_Sensory_Rcpt"/>
</dbReference>
<dbReference type="PANTHER" id="PTHR42643">
    <property type="entry name" value="IONOTROPIC RECEPTOR 20A-RELATED"/>
    <property type="match status" value="1"/>
</dbReference>
<proteinExistence type="inferred from homology"/>
<dbReference type="InterPro" id="IPR001320">
    <property type="entry name" value="Iontro_rcpt_C"/>
</dbReference>
<evidence type="ECO:0000256" key="8">
    <source>
        <dbReference type="ARBA" id="ARBA00023180"/>
    </source>
</evidence>
<organism evidence="11 12">
    <name type="scientific">Iphiclides podalirius</name>
    <name type="common">scarce swallowtail</name>
    <dbReference type="NCBI Taxonomy" id="110791"/>
    <lineage>
        <taxon>Eukaryota</taxon>
        <taxon>Metazoa</taxon>
        <taxon>Ecdysozoa</taxon>
        <taxon>Arthropoda</taxon>
        <taxon>Hexapoda</taxon>
        <taxon>Insecta</taxon>
        <taxon>Pterygota</taxon>
        <taxon>Neoptera</taxon>
        <taxon>Endopterygota</taxon>
        <taxon>Lepidoptera</taxon>
        <taxon>Glossata</taxon>
        <taxon>Ditrysia</taxon>
        <taxon>Papilionoidea</taxon>
        <taxon>Papilionidae</taxon>
        <taxon>Papilioninae</taxon>
        <taxon>Iphiclides</taxon>
    </lineage>
</organism>
<evidence type="ECO:0000256" key="3">
    <source>
        <dbReference type="ARBA" id="ARBA00022475"/>
    </source>
</evidence>
<comment type="similarity">
    <text evidence="2">Belongs to the glutamate-gated ion channel (TC 1.A.10.1) family.</text>
</comment>
<reference evidence="11" key="1">
    <citation type="submission" date="2022-03" db="EMBL/GenBank/DDBJ databases">
        <authorList>
            <person name="Martin H S."/>
        </authorList>
    </citation>
    <scope>NUCLEOTIDE SEQUENCE</scope>
</reference>
<evidence type="ECO:0000256" key="5">
    <source>
        <dbReference type="ARBA" id="ARBA00022989"/>
    </source>
</evidence>
<evidence type="ECO:0000259" key="10">
    <source>
        <dbReference type="Pfam" id="PF00060"/>
    </source>
</evidence>
<evidence type="ECO:0000256" key="1">
    <source>
        <dbReference type="ARBA" id="ARBA00004651"/>
    </source>
</evidence>
<evidence type="ECO:0000256" key="7">
    <source>
        <dbReference type="ARBA" id="ARBA00023170"/>
    </source>
</evidence>
<feature type="transmembrane region" description="Helical" evidence="9">
    <location>
        <begin position="482"/>
        <end position="503"/>
    </location>
</feature>
<protein>
    <recommendedName>
        <fullName evidence="10">Ionotropic glutamate receptor C-terminal domain-containing protein</fullName>
    </recommendedName>
</protein>
<feature type="transmembrane region" description="Helical" evidence="9">
    <location>
        <begin position="228"/>
        <end position="252"/>
    </location>
</feature>
<evidence type="ECO:0000313" key="12">
    <source>
        <dbReference type="Proteomes" id="UP000837857"/>
    </source>
</evidence>
<keyword evidence="8" id="KW-0325">Glycoprotein</keyword>
<dbReference type="Proteomes" id="UP000837857">
    <property type="component" value="Chromosome 9"/>
</dbReference>
<keyword evidence="6 9" id="KW-0472">Membrane</keyword>
<dbReference type="Pfam" id="PF00060">
    <property type="entry name" value="Lig_chan"/>
    <property type="match status" value="1"/>
</dbReference>
<evidence type="ECO:0000256" key="9">
    <source>
        <dbReference type="SAM" id="Phobius"/>
    </source>
</evidence>
<gene>
    <name evidence="11" type="ORF">IPOD504_LOCUS17026</name>
</gene>
<keyword evidence="12" id="KW-1185">Reference proteome</keyword>
<keyword evidence="4 9" id="KW-0812">Transmembrane</keyword>
<dbReference type="EMBL" id="OW152821">
    <property type="protein sequence ID" value="CAH2075857.1"/>
    <property type="molecule type" value="Genomic_DNA"/>
</dbReference>
<accession>A0ABN8J5W7</accession>
<keyword evidence="3" id="KW-1003">Cell membrane</keyword>
<feature type="domain" description="Ionotropic glutamate receptor C-terminal" evidence="10">
    <location>
        <begin position="228"/>
        <end position="350"/>
    </location>
</feature>
<dbReference type="Gene3D" id="1.10.287.70">
    <property type="match status" value="1"/>
</dbReference>
<dbReference type="Gene3D" id="3.40.190.10">
    <property type="entry name" value="Periplasmic binding protein-like II"/>
    <property type="match status" value="1"/>
</dbReference>
<comment type="subcellular location">
    <subcellularLocation>
        <location evidence="1">Cell membrane</location>
        <topology evidence="1">Multi-pass membrane protein</topology>
    </subcellularLocation>
</comment>
<evidence type="ECO:0000256" key="6">
    <source>
        <dbReference type="ARBA" id="ARBA00023136"/>
    </source>
</evidence>
<sequence length="508" mass="55659">MSVDVYRVKQAQPLIVSELGMNTSMTHGSLAAFWAQVPTATARRKDLKNVYLKAATIISQPQYFKGWSDLNNRAIDTFPKLTYPLLMLAAEDLNFRYNLQQVDLYGEEHNGSFDGLAGMLQRGQLEVGVTSMFMRADRWSVLHYCSETVELRAAVFGTVLGAVIVQNTFDMLLSAQAFLITDPLLSNAKASRVSTSATAFIRRGAFLFRQPPQSAVSNVFLLPFSRGVWAATLAASAAGGALLALLAAAARATPASDPALRRLAWPDCFTFAIGAMCQQGSNLSPRLWSLRLVMFCMLLSSLFVFTSYSAKVVAILQSPSNALQTIDDLTNSPMTLGVQETTYKKVYFAESEEAATRRLYRRKLLPLGERAYLSVAEGVARLRTGLFAFQVEQSSGYDIISKTFTEPEKCGLKEIQAFKLPMVAVPIRRHSGYRDLLASRLRWQREVGLVCRARRTWLAAAPRCEAGSAGFGSVRLRDALPAAHALLAGAAAAALALLAELALARLRF</sequence>
<evidence type="ECO:0000256" key="4">
    <source>
        <dbReference type="ARBA" id="ARBA00022692"/>
    </source>
</evidence>
<evidence type="ECO:0000313" key="11">
    <source>
        <dbReference type="EMBL" id="CAH2075857.1"/>
    </source>
</evidence>
<keyword evidence="7" id="KW-0675">Receptor</keyword>
<feature type="non-terminal residue" evidence="11">
    <location>
        <position position="508"/>
    </location>
</feature>
<dbReference type="PANTHER" id="PTHR42643:SF33">
    <property type="entry name" value="GLUTAMATE RECEPTOR 2-LIKE PROTEIN"/>
    <property type="match status" value="1"/>
</dbReference>
<evidence type="ECO:0000256" key="2">
    <source>
        <dbReference type="ARBA" id="ARBA00008685"/>
    </source>
</evidence>
<dbReference type="SUPFAM" id="SSF53850">
    <property type="entry name" value="Periplasmic binding protein-like II"/>
    <property type="match status" value="1"/>
</dbReference>
<keyword evidence="5 9" id="KW-1133">Transmembrane helix</keyword>
<name>A0ABN8J5W7_9NEOP</name>
<feature type="transmembrane region" description="Helical" evidence="9">
    <location>
        <begin position="292"/>
        <end position="310"/>
    </location>
</feature>